<dbReference type="AlphaFoldDB" id="A0AAE4TQM2"/>
<dbReference type="Proteomes" id="UP001186118">
    <property type="component" value="Unassembled WGS sequence"/>
</dbReference>
<evidence type="ECO:0000313" key="1">
    <source>
        <dbReference type="EMBL" id="MDV5975918.1"/>
    </source>
</evidence>
<protein>
    <submittedName>
        <fullName evidence="1">Uncharacterized protein</fullName>
    </submittedName>
</protein>
<sequence>MGEQVREIRKEVNFSVAEYRQIQELMEGEGHEQFSPFVRGKLLNQKYHPNQQLEEWIKYWQHQKVEQIGRDIHEITVLANSTQSVTSEHLGIILNCVKELMNEIGNTIPLSGAFKDKYMW</sequence>
<dbReference type="EMBL" id="JAGQEX010000001">
    <property type="protein sequence ID" value="MDV5975918.1"/>
    <property type="molecule type" value="Genomic_DNA"/>
</dbReference>
<evidence type="ECO:0000313" key="2">
    <source>
        <dbReference type="Proteomes" id="UP001186118"/>
    </source>
</evidence>
<dbReference type="NCBIfam" id="NF040666">
    <property type="entry name" value="Tn5252_Orf10"/>
    <property type="match status" value="1"/>
</dbReference>
<dbReference type="InterPro" id="IPR049845">
    <property type="entry name" value="Tn5252_Orf10-like"/>
</dbReference>
<gene>
    <name evidence="1" type="ORF">KB584_00210</name>
</gene>
<comment type="caution">
    <text evidence="1">The sequence shown here is derived from an EMBL/GenBank/DDBJ whole genome shotgun (WGS) entry which is preliminary data.</text>
</comment>
<proteinExistence type="predicted"/>
<reference evidence="1" key="1">
    <citation type="submission" date="2021-04" db="EMBL/GenBank/DDBJ databases">
        <title>Draft genomes of 20 S. canis strains.</title>
        <authorList>
            <person name="Pagnossin D."/>
            <person name="Weir W."/>
            <person name="Smith A."/>
            <person name="Ure R."/>
            <person name="Oravcova K."/>
        </authorList>
    </citation>
    <scope>NUCLEOTIDE SEQUENCE</scope>
    <source>
        <strain evidence="1">284</strain>
    </source>
</reference>
<dbReference type="RefSeq" id="WP_317609440.1">
    <property type="nucleotide sequence ID" value="NZ_JAGQEX010000001.1"/>
</dbReference>
<name>A0AAE4TQM2_STRCB</name>
<organism evidence="1 2">
    <name type="scientific">Streptococcus canis</name>
    <dbReference type="NCBI Taxonomy" id="1329"/>
    <lineage>
        <taxon>Bacteria</taxon>
        <taxon>Bacillati</taxon>
        <taxon>Bacillota</taxon>
        <taxon>Bacilli</taxon>
        <taxon>Lactobacillales</taxon>
        <taxon>Streptococcaceae</taxon>
        <taxon>Streptococcus</taxon>
    </lineage>
</organism>
<accession>A0AAE4TQM2</accession>